<dbReference type="SUPFAM" id="SSF51120">
    <property type="entry name" value="beta-Roll"/>
    <property type="match status" value="4"/>
</dbReference>
<dbReference type="InterPro" id="IPR018511">
    <property type="entry name" value="Hemolysin-typ_Ca-bd_CS"/>
</dbReference>
<organism evidence="3 4">
    <name type="scientific">Pararhizobium capsulatum DSM 1112</name>
    <dbReference type="NCBI Taxonomy" id="1121113"/>
    <lineage>
        <taxon>Bacteria</taxon>
        <taxon>Pseudomonadati</taxon>
        <taxon>Pseudomonadota</taxon>
        <taxon>Alphaproteobacteria</taxon>
        <taxon>Hyphomicrobiales</taxon>
        <taxon>Rhizobiaceae</taxon>
        <taxon>Rhizobium/Agrobacterium group</taxon>
        <taxon>Pararhizobium</taxon>
    </lineage>
</organism>
<dbReference type="Proteomes" id="UP001230207">
    <property type="component" value="Unassembled WGS sequence"/>
</dbReference>
<proteinExistence type="predicted"/>
<reference evidence="3 4" key="1">
    <citation type="submission" date="2023-07" db="EMBL/GenBank/DDBJ databases">
        <title>Genomic Encyclopedia of Type Strains, Phase IV (KMG-IV): sequencing the most valuable type-strain genomes for metagenomic binning, comparative biology and taxonomic classification.</title>
        <authorList>
            <person name="Goeker M."/>
        </authorList>
    </citation>
    <scope>NUCLEOTIDE SEQUENCE [LARGE SCALE GENOMIC DNA]</scope>
    <source>
        <strain evidence="3 4">DSM 1112</strain>
    </source>
</reference>
<comment type="subcellular location">
    <subcellularLocation>
        <location evidence="1">Secreted</location>
    </subcellularLocation>
</comment>
<keyword evidence="4" id="KW-1185">Reference proteome</keyword>
<comment type="caution">
    <text evidence="3">The sequence shown here is derived from an EMBL/GenBank/DDBJ whole genome shotgun (WGS) entry which is preliminary data.</text>
</comment>
<dbReference type="EMBL" id="JAUSVF010000003">
    <property type="protein sequence ID" value="MDQ0323501.1"/>
    <property type="molecule type" value="Genomic_DNA"/>
</dbReference>
<keyword evidence="2" id="KW-0964">Secreted</keyword>
<accession>A0ABU0BZ14</accession>
<name>A0ABU0BZ14_9HYPH</name>
<dbReference type="PANTHER" id="PTHR38340:SF1">
    <property type="entry name" value="S-LAYER PROTEIN"/>
    <property type="match status" value="1"/>
</dbReference>
<dbReference type="InterPro" id="IPR001343">
    <property type="entry name" value="Hemolysn_Ca-bd"/>
</dbReference>
<dbReference type="InterPro" id="IPR011049">
    <property type="entry name" value="Serralysin-like_metalloprot_C"/>
</dbReference>
<dbReference type="PROSITE" id="PS00330">
    <property type="entry name" value="HEMOLYSIN_CALCIUM"/>
    <property type="match status" value="4"/>
</dbReference>
<evidence type="ECO:0000313" key="3">
    <source>
        <dbReference type="EMBL" id="MDQ0323501.1"/>
    </source>
</evidence>
<protein>
    <submittedName>
        <fullName evidence="3">Ca2+-binding RTX toxin-like protein</fullName>
    </submittedName>
</protein>
<dbReference type="InterPro" id="IPR050557">
    <property type="entry name" value="RTX_toxin/Mannuronan_C5-epim"/>
</dbReference>
<evidence type="ECO:0000256" key="2">
    <source>
        <dbReference type="ARBA" id="ARBA00022525"/>
    </source>
</evidence>
<dbReference type="Gene3D" id="2.150.10.10">
    <property type="entry name" value="Serralysin-like metalloprotease, C-terminal"/>
    <property type="match status" value="5"/>
</dbReference>
<gene>
    <name evidence="3" type="ORF">QO002_005707</name>
</gene>
<dbReference type="RefSeq" id="WP_307236074.1">
    <property type="nucleotide sequence ID" value="NZ_JAUSVF010000003.1"/>
</dbReference>
<dbReference type="PANTHER" id="PTHR38340">
    <property type="entry name" value="S-LAYER PROTEIN"/>
    <property type="match status" value="1"/>
</dbReference>
<dbReference type="Pfam" id="PF00353">
    <property type="entry name" value="HemolysinCabind"/>
    <property type="match status" value="5"/>
</dbReference>
<dbReference type="PRINTS" id="PR00313">
    <property type="entry name" value="CABNDNGRPT"/>
</dbReference>
<evidence type="ECO:0000313" key="4">
    <source>
        <dbReference type="Proteomes" id="UP001230207"/>
    </source>
</evidence>
<sequence>MAIVQCLEATNMDQIQNLTTPQLTAATPYTFDIESRDTKTWLTANGVFTGSSGVNYAGHISAIAVDSADYGLFPNLYITTSYDMTTAAWTQLFSGGQFRIAIAVVLYGDDTFYGSAGTDRLLGSGGNDVFMTSDGADTFIGGSGTNSVNYAAAGPGLVVELEAPGYNKGAATGDVYTDIQNVIGSNFADYLYGNGFANKLQGGGGNDTLVGKTGGDTLDGGTGSDTASYDASASGVTASLLNPSVNTLEASLDTYISIENLAGGSFDDILQGNNLANTIEGNNYPNSSIIDNDRLFGLGGNDRLFGYRGNDTLTGGLGTDLLDGGLGNDVYVLEDGSDTVIDAGGIDSATSTINRSLAVGGLVAVENLTLVNVATAFNATGNNLNNVITGNPGVNALSGGNGNDTLIGGGGADALNGGSGTDRASYSTATTGVVANLTSPSNNTGDAKGDTYVSIENLSGSNFNDTLYGSAGANAISGGNGNDILRGYGGNDTLTGGAGGDRFDFRSALSATTNVDKISDFNVAADTIRLENAIFTALAAVGTLTSGAFASNSTGLAGDSSDRIIYEKDTGELYYDANGSVAGGGIHFATLSANLTLTNADFFVI</sequence>
<evidence type="ECO:0000256" key="1">
    <source>
        <dbReference type="ARBA" id="ARBA00004613"/>
    </source>
</evidence>